<evidence type="ECO:0000256" key="1">
    <source>
        <dbReference type="ARBA" id="ARBA00009437"/>
    </source>
</evidence>
<dbReference type="PANTHER" id="PTHR30346:SF28">
    <property type="entry name" value="HTH-TYPE TRANSCRIPTIONAL REGULATOR CYNR"/>
    <property type="match status" value="1"/>
</dbReference>
<evidence type="ECO:0000256" key="2">
    <source>
        <dbReference type="ARBA" id="ARBA00023015"/>
    </source>
</evidence>
<reference evidence="9 10" key="1">
    <citation type="submission" date="2016-01" db="EMBL/GenBank/DDBJ databases">
        <title>The new phylogeny of the genus Mycobacterium.</title>
        <authorList>
            <person name="Tarcisio F."/>
            <person name="Conor M."/>
            <person name="Antonella G."/>
            <person name="Elisabetta G."/>
            <person name="Giulia F.S."/>
            <person name="Sara T."/>
            <person name="Anna F."/>
            <person name="Clotilde B."/>
            <person name="Roberto B."/>
            <person name="Veronica D.S."/>
            <person name="Fabio R."/>
            <person name="Monica P."/>
            <person name="Olivier J."/>
            <person name="Enrico T."/>
            <person name="Nicola S."/>
        </authorList>
    </citation>
    <scope>NUCLEOTIDE SEQUENCE [LARGE SCALE GENOMIC DNA]</scope>
    <source>
        <strain evidence="9 10">DSM 45541</strain>
    </source>
</reference>
<keyword evidence="4" id="KW-0010">Activator</keyword>
<gene>
    <name evidence="9" type="ORF">AWC12_27635</name>
</gene>
<evidence type="ECO:0000256" key="7">
    <source>
        <dbReference type="ARBA" id="ARBA00056658"/>
    </source>
</evidence>
<dbReference type="AlphaFoldDB" id="A0A1X1W772"/>
<dbReference type="CDD" id="cd08414">
    <property type="entry name" value="PBP2_LTTR_aromatics_like"/>
    <property type="match status" value="1"/>
</dbReference>
<keyword evidence="3" id="KW-0238">DNA-binding</keyword>
<dbReference type="FunFam" id="1.10.10.10:FF:000001">
    <property type="entry name" value="LysR family transcriptional regulator"/>
    <property type="match status" value="1"/>
</dbReference>
<evidence type="ECO:0000256" key="3">
    <source>
        <dbReference type="ARBA" id="ARBA00023125"/>
    </source>
</evidence>
<proteinExistence type="inferred from homology"/>
<dbReference type="PRINTS" id="PR00039">
    <property type="entry name" value="HTHLYSR"/>
</dbReference>
<organism evidence="9 10">
    <name type="scientific">Mycolicibacterium iranicum</name>
    <name type="common">Mycobacterium iranicum</name>
    <dbReference type="NCBI Taxonomy" id="912594"/>
    <lineage>
        <taxon>Bacteria</taxon>
        <taxon>Bacillati</taxon>
        <taxon>Actinomycetota</taxon>
        <taxon>Actinomycetes</taxon>
        <taxon>Mycobacteriales</taxon>
        <taxon>Mycobacteriaceae</taxon>
        <taxon>Mycolicibacterium</taxon>
    </lineage>
</organism>
<dbReference type="InterPro" id="IPR005119">
    <property type="entry name" value="LysR_subst-bd"/>
</dbReference>
<name>A0A1X1W772_MYCIR</name>
<comment type="caution">
    <text evidence="9">The sequence shown here is derived from an EMBL/GenBank/DDBJ whole genome shotgun (WGS) entry which is preliminary data.</text>
</comment>
<dbReference type="GO" id="GO:0003677">
    <property type="term" value="F:DNA binding"/>
    <property type="evidence" value="ECO:0007669"/>
    <property type="project" value="UniProtKB-KW"/>
</dbReference>
<dbReference type="PROSITE" id="PS50931">
    <property type="entry name" value="HTH_LYSR"/>
    <property type="match status" value="1"/>
</dbReference>
<dbReference type="Proteomes" id="UP000193622">
    <property type="component" value="Unassembled WGS sequence"/>
</dbReference>
<dbReference type="Pfam" id="PF00126">
    <property type="entry name" value="HTH_1"/>
    <property type="match status" value="1"/>
</dbReference>
<dbReference type="GO" id="GO:0032993">
    <property type="term" value="C:protein-DNA complex"/>
    <property type="evidence" value="ECO:0007669"/>
    <property type="project" value="TreeGrafter"/>
</dbReference>
<dbReference type="SUPFAM" id="SSF46785">
    <property type="entry name" value="Winged helix' DNA-binding domain"/>
    <property type="match status" value="1"/>
</dbReference>
<evidence type="ECO:0000256" key="5">
    <source>
        <dbReference type="ARBA" id="ARBA00023163"/>
    </source>
</evidence>
<protein>
    <recommendedName>
        <fullName evidence="6">Probable hydrogen peroxide-inducible genes activator</fullName>
    </recommendedName>
</protein>
<evidence type="ECO:0000256" key="6">
    <source>
        <dbReference type="ARBA" id="ARBA00040885"/>
    </source>
</evidence>
<evidence type="ECO:0000313" key="9">
    <source>
        <dbReference type="EMBL" id="ORV82381.1"/>
    </source>
</evidence>
<keyword evidence="2" id="KW-0805">Transcription regulation</keyword>
<comment type="similarity">
    <text evidence="1">Belongs to the LysR transcriptional regulatory family.</text>
</comment>
<comment type="function">
    <text evidence="7">Required for the induction the katG gene for catalase. Involved in the response to hydrogen peroxide.</text>
</comment>
<keyword evidence="5" id="KW-0804">Transcription</keyword>
<dbReference type="InterPro" id="IPR036390">
    <property type="entry name" value="WH_DNA-bd_sf"/>
</dbReference>
<dbReference type="InterPro" id="IPR036388">
    <property type="entry name" value="WH-like_DNA-bd_sf"/>
</dbReference>
<dbReference type="GO" id="GO:0003700">
    <property type="term" value="F:DNA-binding transcription factor activity"/>
    <property type="evidence" value="ECO:0007669"/>
    <property type="project" value="InterPro"/>
</dbReference>
<dbReference type="RefSeq" id="WP_085178122.1">
    <property type="nucleotide sequence ID" value="NZ_LQPC01000065.1"/>
</dbReference>
<feature type="domain" description="HTH lysR-type" evidence="8">
    <location>
        <begin position="2"/>
        <end position="59"/>
    </location>
</feature>
<dbReference type="PANTHER" id="PTHR30346">
    <property type="entry name" value="TRANSCRIPTIONAL DUAL REGULATOR HCAR-RELATED"/>
    <property type="match status" value="1"/>
</dbReference>
<accession>A0A1X1W772</accession>
<evidence type="ECO:0000259" key="8">
    <source>
        <dbReference type="PROSITE" id="PS50931"/>
    </source>
</evidence>
<dbReference type="Gene3D" id="3.40.190.10">
    <property type="entry name" value="Periplasmic binding protein-like II"/>
    <property type="match status" value="2"/>
</dbReference>
<dbReference type="InterPro" id="IPR000847">
    <property type="entry name" value="LysR_HTH_N"/>
</dbReference>
<dbReference type="Gene3D" id="1.10.10.10">
    <property type="entry name" value="Winged helix-like DNA-binding domain superfamily/Winged helix DNA-binding domain"/>
    <property type="match status" value="1"/>
</dbReference>
<sequence>MLEVREARYFIAVAEELNFGRAAERLQMSQPPLSAAVKAIEKRLGVLLMNRTTRHVVLTSAGTVFLDRCRRLVAAAEDAESAARLAAEGQLGELRIGAVTTAFTHVLPRALPSYARSHPNVDVTVREVDTYLGSELLQRREIDIAVVRHGPARPWLRHVTLTSEPFVLAAPADWELPRGVQKDLGKAADLPWVWIPRSGTPDYHDQVAACCRNAGFTPRATHLAQSISSQLAMVAAGLGVALVPASSAAVQDGIASVRVRTPLTIAMSALFRTDADLLVAEFIDVLATASRSD</sequence>
<dbReference type="EMBL" id="LQPC01000065">
    <property type="protein sequence ID" value="ORV82381.1"/>
    <property type="molecule type" value="Genomic_DNA"/>
</dbReference>
<evidence type="ECO:0000313" key="10">
    <source>
        <dbReference type="Proteomes" id="UP000193622"/>
    </source>
</evidence>
<evidence type="ECO:0000256" key="4">
    <source>
        <dbReference type="ARBA" id="ARBA00023159"/>
    </source>
</evidence>
<dbReference type="SUPFAM" id="SSF53850">
    <property type="entry name" value="Periplasmic binding protein-like II"/>
    <property type="match status" value="1"/>
</dbReference>
<dbReference type="Pfam" id="PF03466">
    <property type="entry name" value="LysR_substrate"/>
    <property type="match status" value="1"/>
</dbReference>